<dbReference type="OrthoDB" id="5596652at2"/>
<keyword evidence="2" id="KW-1185">Reference proteome</keyword>
<evidence type="ECO:0000313" key="2">
    <source>
        <dbReference type="Proteomes" id="UP000302163"/>
    </source>
</evidence>
<protein>
    <submittedName>
        <fullName evidence="1">DUF2586 domain-containing protein</fullName>
    </submittedName>
</protein>
<evidence type="ECO:0000313" key="1">
    <source>
        <dbReference type="EMBL" id="QCT18487.1"/>
    </source>
</evidence>
<sequence length="375" mass="40455">MTWPVVQINQVNQLQGETDEIERVLLFVGTGDTNTGKTLAVNTQSDLDALLGADASPLKGMVSAAMLNAGQNWSGFIRVLASGEEPESWVDAVRAAQQVASVEGVVFADDIADKAAINEAAKLRAELLAKYGRWVWFILAVQGPQDGEAWADYLERLSTLQSGIAAESVQLVPRLWGNEPGVLAGRLCSRAVTIADSPCRVATGALVDMGADDLPVDGTGATLELATLQALESQRYSVPMWYPDYDGYYWADGRTLDVEGGDYQAIEYLRIVDKVARRVRLQAIAKLGDRSLNSTPGSIAAHQSYFAKTLREMAVTSQINGVTFPGEVKPPQDGDVTIVWKSSTQVEIYIVVRPYECPKGITVSIVLDTSLAGSE</sequence>
<dbReference type="AlphaFoldDB" id="A0A4V1G757"/>
<dbReference type="InterPro" id="IPR019694">
    <property type="entry name" value="Phage_HP1_Orf23"/>
</dbReference>
<name>A0A4V1G757_9ENTR</name>
<proteinExistence type="predicted"/>
<dbReference type="Proteomes" id="UP000302163">
    <property type="component" value="Chromosome"/>
</dbReference>
<reference evidence="1 2" key="1">
    <citation type="submission" date="2019-05" db="EMBL/GenBank/DDBJ databases">
        <title>Complete genome sequence of Izhakiella calystegiae KSNA2, an endophyte isolated from beach morning glory (Calystegia soldanella).</title>
        <authorList>
            <person name="Jiang L."/>
            <person name="Jeong J.C."/>
            <person name="Kim C.Y."/>
            <person name="Kim D.H."/>
            <person name="Kim S.W."/>
            <person name="Lee j."/>
        </authorList>
    </citation>
    <scope>NUCLEOTIDE SEQUENCE [LARGE SCALE GENOMIC DNA]</scope>
    <source>
        <strain evidence="1 2">KSNA2</strain>
    </source>
</reference>
<dbReference type="KEGG" id="izh:FEM41_01945"/>
<accession>A0A4V1G757</accession>
<dbReference type="Pfam" id="PF10758">
    <property type="entry name" value="DUF2586"/>
    <property type="match status" value="1"/>
</dbReference>
<dbReference type="RefSeq" id="WP_138093912.1">
    <property type="nucleotide sequence ID" value="NZ_CP040428.1"/>
</dbReference>
<organism evidence="1 2">
    <name type="scientific">Jejubacter calystegiae</name>
    <dbReference type="NCBI Taxonomy" id="2579935"/>
    <lineage>
        <taxon>Bacteria</taxon>
        <taxon>Pseudomonadati</taxon>
        <taxon>Pseudomonadota</taxon>
        <taxon>Gammaproteobacteria</taxon>
        <taxon>Enterobacterales</taxon>
        <taxon>Enterobacteriaceae</taxon>
        <taxon>Jejubacter</taxon>
    </lineage>
</organism>
<dbReference type="EMBL" id="CP040428">
    <property type="protein sequence ID" value="QCT18487.1"/>
    <property type="molecule type" value="Genomic_DNA"/>
</dbReference>
<gene>
    <name evidence="1" type="ORF">FEM41_01945</name>
</gene>